<dbReference type="AlphaFoldDB" id="A0AAE1ZGP5"/>
<dbReference type="PANTHER" id="PTHR11412">
    <property type="entry name" value="MACROGLOBULIN / COMPLEMENT"/>
    <property type="match status" value="1"/>
</dbReference>
<dbReference type="InterPro" id="IPR014756">
    <property type="entry name" value="Ig_E-set"/>
</dbReference>
<proteinExistence type="inferred from homology"/>
<evidence type="ECO:0000256" key="3">
    <source>
        <dbReference type="ARBA" id="ARBA00022900"/>
    </source>
</evidence>
<dbReference type="InterPro" id="IPR047565">
    <property type="entry name" value="Alpha-macroglob_thiol-ester_cl"/>
</dbReference>
<dbReference type="PANTHER" id="PTHR11412:SF171">
    <property type="entry name" value="PREGNANCY ZONE PROTEIN-LIKE PROTEIN"/>
    <property type="match status" value="1"/>
</dbReference>
<feature type="domain" description="Alpha-2-macroglobulin" evidence="5">
    <location>
        <begin position="132"/>
        <end position="234"/>
    </location>
</feature>
<evidence type="ECO:0000256" key="2">
    <source>
        <dbReference type="ARBA" id="ARBA00022690"/>
    </source>
</evidence>
<dbReference type="SMART" id="SM01360">
    <property type="entry name" value="A2M"/>
    <property type="match status" value="1"/>
</dbReference>
<dbReference type="SMART" id="SM01419">
    <property type="entry name" value="Thiol-ester_cl"/>
    <property type="match status" value="1"/>
</dbReference>
<feature type="domain" description="Alpha-macroglobulin receptor-binding" evidence="6">
    <location>
        <begin position="872"/>
        <end position="973"/>
    </location>
</feature>
<dbReference type="EMBL" id="JALJAT010000002">
    <property type="protein sequence ID" value="KAK4473284.1"/>
    <property type="molecule type" value="Genomic_DNA"/>
</dbReference>
<dbReference type="Gene3D" id="1.50.10.20">
    <property type="match status" value="1"/>
</dbReference>
<evidence type="ECO:0000259" key="6">
    <source>
        <dbReference type="SMART" id="SM01361"/>
    </source>
</evidence>
<evidence type="ECO:0000256" key="4">
    <source>
        <dbReference type="ARBA" id="ARBA00023157"/>
    </source>
</evidence>
<evidence type="ECO:0000259" key="5">
    <source>
        <dbReference type="SMART" id="SM01360"/>
    </source>
</evidence>
<keyword evidence="8" id="KW-1185">Reference proteome</keyword>
<dbReference type="InterPro" id="IPR050473">
    <property type="entry name" value="A2M/Complement_sys"/>
</dbReference>
<dbReference type="Proteomes" id="UP001292079">
    <property type="component" value="Unassembled WGS sequence"/>
</dbReference>
<comment type="similarity">
    <text evidence="1">Belongs to the protease inhibitor I39 (alpha-2-macroglobulin) family.</text>
</comment>
<keyword evidence="4" id="KW-1015">Disulfide bond</keyword>
<dbReference type="InterPro" id="IPR001599">
    <property type="entry name" value="Macroglobln_a2"/>
</dbReference>
<reference evidence="7" key="2">
    <citation type="journal article" date="2023" name="Infect Dis Poverty">
        <title>Chromosome-scale genome of the human blood fluke Schistosoma mekongi and its implications for public health.</title>
        <authorList>
            <person name="Zhou M."/>
            <person name="Xu L."/>
            <person name="Xu D."/>
            <person name="Chen W."/>
            <person name="Khan J."/>
            <person name="Hu Y."/>
            <person name="Huang H."/>
            <person name="Wei H."/>
            <person name="Zhang Y."/>
            <person name="Chusongsang P."/>
            <person name="Tanasarnprasert K."/>
            <person name="Hu X."/>
            <person name="Limpanont Y."/>
            <person name="Lv Z."/>
        </authorList>
    </citation>
    <scope>NUCLEOTIDE SEQUENCE</scope>
    <source>
        <strain evidence="7">LV_2022a</strain>
    </source>
</reference>
<protein>
    <submittedName>
        <fullName evidence="7">Uncharacterized protein</fullName>
    </submittedName>
</protein>
<dbReference type="Pfam" id="PF07678">
    <property type="entry name" value="TED_complement"/>
    <property type="match status" value="1"/>
</dbReference>
<dbReference type="InterPro" id="IPR008930">
    <property type="entry name" value="Terpenoid_cyclase/PrenylTrfase"/>
</dbReference>
<dbReference type="Gene3D" id="2.60.120.1540">
    <property type="match status" value="1"/>
</dbReference>
<dbReference type="Pfam" id="PF00207">
    <property type="entry name" value="A2M"/>
    <property type="match status" value="1"/>
</dbReference>
<accession>A0AAE1ZGP5</accession>
<reference evidence="7" key="1">
    <citation type="submission" date="2022-04" db="EMBL/GenBank/DDBJ databases">
        <authorList>
            <person name="Xu L."/>
            <person name="Lv Z."/>
        </authorList>
    </citation>
    <scope>NUCLEOTIDE SEQUENCE</scope>
    <source>
        <strain evidence="7">LV_2022a</strain>
    </source>
</reference>
<evidence type="ECO:0000256" key="1">
    <source>
        <dbReference type="ARBA" id="ARBA00010952"/>
    </source>
</evidence>
<dbReference type="SUPFAM" id="SSF81296">
    <property type="entry name" value="E set domains"/>
    <property type="match status" value="1"/>
</dbReference>
<organism evidence="7 8">
    <name type="scientific">Schistosoma mekongi</name>
    <name type="common">Parasitic worm</name>
    <dbReference type="NCBI Taxonomy" id="38744"/>
    <lineage>
        <taxon>Eukaryota</taxon>
        <taxon>Metazoa</taxon>
        <taxon>Spiralia</taxon>
        <taxon>Lophotrochozoa</taxon>
        <taxon>Platyhelminthes</taxon>
        <taxon>Trematoda</taxon>
        <taxon>Digenea</taxon>
        <taxon>Strigeidida</taxon>
        <taxon>Schistosomatoidea</taxon>
        <taxon>Schistosomatidae</taxon>
        <taxon>Schistosoma</taxon>
    </lineage>
</organism>
<dbReference type="InterPro" id="IPR036595">
    <property type="entry name" value="A-macroglobulin_rcpt-bd_sf"/>
</dbReference>
<evidence type="ECO:0000313" key="7">
    <source>
        <dbReference type="EMBL" id="KAK4473284.1"/>
    </source>
</evidence>
<dbReference type="Gene3D" id="2.20.130.20">
    <property type="match status" value="1"/>
</dbReference>
<dbReference type="InterPro" id="IPR013783">
    <property type="entry name" value="Ig-like_fold"/>
</dbReference>
<keyword evidence="2" id="KW-0646">Protease inhibitor</keyword>
<comment type="caution">
    <text evidence="7">The sequence shown here is derived from an EMBL/GenBank/DDBJ whole genome shotgun (WGS) entry which is preliminary data.</text>
</comment>
<dbReference type="Gene3D" id="2.60.40.690">
    <property type="entry name" value="Alpha-macroglobulin, receptor-binding domain"/>
    <property type="match status" value="1"/>
</dbReference>
<dbReference type="InterPro" id="IPR019742">
    <property type="entry name" value="MacrogloblnA2_CS"/>
</dbReference>
<dbReference type="SUPFAM" id="SSF48239">
    <property type="entry name" value="Terpenoid cyclases/Protein prenyltransferases"/>
    <property type="match status" value="1"/>
</dbReference>
<gene>
    <name evidence="7" type="ORF">MN116_004452</name>
</gene>
<name>A0AAE1ZGP5_SCHME</name>
<dbReference type="SMART" id="SM01361">
    <property type="entry name" value="A2M_recep"/>
    <property type="match status" value="1"/>
</dbReference>
<dbReference type="PROSITE" id="PS00477">
    <property type="entry name" value="ALPHA_2_MACROGLOBULIN"/>
    <property type="match status" value="1"/>
</dbReference>
<dbReference type="InterPro" id="IPR009048">
    <property type="entry name" value="A-macroglobulin_rcpt-bd"/>
</dbReference>
<dbReference type="Gene3D" id="2.60.40.10">
    <property type="entry name" value="Immunoglobulins"/>
    <property type="match status" value="1"/>
</dbReference>
<sequence>MKYFVNKLINYAAQIGYRPLVATSTQEAFLAAGFQLGSTYPEPMFIQRAYPCPYLAYSNAFELRSNNNDRMNSPLENPTKSYKGPNNMIKPRLRDFFPEVWLFDVIPITDQLINNAVDDNNNNNNNDSNVQTVVFNKTNIPNGIELNLTVPDTITSWRASAYCTTKENGLWFGEPQTLTVTMPFYAEITLPKEMKRGEILHIPISVFILDRKYLKIINNNENTTTECYEVFVKLHVNDTEWSVTTSNHFSGCLCSGDKNTYLVGLLPQRLGHLNITVEALAIKGSHFCELIHTDDILTFEPGQMNKKLNESKILSDKIRRQIHVIPEGVQHETTLSDIICLNEHENTSTREFQFKLPDNIIKDSLHSYISYSDEVLGPALVNLDNLIRLPTGCGEQNMVLVAPNVYILDYLKSTPTIGLNDNKQKYIQSAQSHITSGYYQQMKYRRDDGSFSAFGKSDKHGSTWLTAFVLRVFGKAYKLQLDLNIDWSSIFNEPTEYLLSHQNNQTGCFEEYGKVLYSPLQGISNIDEVQWKEILLTSYVSSALYEIQTKPTDEDIDNRLFNYLNIKKYTTEIQDSFKSAFNCLNKKLLNLSSFEEIPTSVLVQLSYTYTLIQPVNNLTIILQNELIKRKQLITDEFGTKMYWSDNHHGNNATINCNVSLINEKQLNYQEKYEPRSLESTAYAFLTLSHMNQSISDLFSIIRWISSQQKSNGGFYSTQDTVLSLESIAKFSKILGLTKNNNSTELHNNVLSISNSMNIDMFTMNDTINLEKRQVINQIELPYSYSDNNNNTTNNSIIYSLWKLHSNQTQTDCILVQNTFIYNLPEKKDNDKKLKLTYDIIQYNTLSNNNCKLANLSICIQLNNMHHINSINTGMLLIHVTMVTGWEPIIDQLTTQLGSEDDSLKKFTINEQNEISLYFDEFSIEESHYLGDWKKLKRCINLPLKQVNYVENIQKALITALQYYTPNESITMTYQLDECKHAWNLTKPDIINKSFKTTENISVN</sequence>
<dbReference type="InterPro" id="IPR011626">
    <property type="entry name" value="Alpha-macroglobulin_TED"/>
</dbReference>
<evidence type="ECO:0000313" key="8">
    <source>
        <dbReference type="Proteomes" id="UP001292079"/>
    </source>
</evidence>
<dbReference type="Pfam" id="PF07677">
    <property type="entry name" value="A2M_recep"/>
    <property type="match status" value="1"/>
</dbReference>
<dbReference type="GO" id="GO:0005615">
    <property type="term" value="C:extracellular space"/>
    <property type="evidence" value="ECO:0007669"/>
    <property type="project" value="InterPro"/>
</dbReference>
<keyword evidence="3" id="KW-0722">Serine protease inhibitor</keyword>
<dbReference type="SUPFAM" id="SSF49410">
    <property type="entry name" value="Alpha-macroglobulin receptor domain"/>
    <property type="match status" value="1"/>
</dbReference>
<dbReference type="GO" id="GO:0004867">
    <property type="term" value="F:serine-type endopeptidase inhibitor activity"/>
    <property type="evidence" value="ECO:0007669"/>
    <property type="project" value="UniProtKB-KW"/>
</dbReference>